<evidence type="ECO:0000256" key="6">
    <source>
        <dbReference type="ARBA" id="ARBA00022777"/>
    </source>
</evidence>
<evidence type="ECO:0000313" key="12">
    <source>
        <dbReference type="Proteomes" id="UP000316242"/>
    </source>
</evidence>
<dbReference type="CDD" id="cd16917">
    <property type="entry name" value="HATPase_UhpB-NarQ-NarX-like"/>
    <property type="match status" value="1"/>
</dbReference>
<dbReference type="Pfam" id="PF02518">
    <property type="entry name" value="HATPase_c"/>
    <property type="match status" value="1"/>
</dbReference>
<dbReference type="InterPro" id="IPR003594">
    <property type="entry name" value="HATPase_dom"/>
</dbReference>
<keyword evidence="9" id="KW-0812">Transmembrane</keyword>
<keyword evidence="9" id="KW-0472">Membrane</keyword>
<keyword evidence="12" id="KW-1185">Reference proteome</keyword>
<dbReference type="InterPro" id="IPR050482">
    <property type="entry name" value="Sensor_HK_TwoCompSys"/>
</dbReference>
<comment type="caution">
    <text evidence="11">The sequence shown here is derived from an EMBL/GenBank/DDBJ whole genome shotgun (WGS) entry which is preliminary data.</text>
</comment>
<evidence type="ECO:0000256" key="9">
    <source>
        <dbReference type="SAM" id="Phobius"/>
    </source>
</evidence>
<evidence type="ECO:0000256" key="2">
    <source>
        <dbReference type="ARBA" id="ARBA00012438"/>
    </source>
</evidence>
<feature type="transmembrane region" description="Helical" evidence="9">
    <location>
        <begin position="64"/>
        <end position="93"/>
    </location>
</feature>
<keyword evidence="7" id="KW-0067">ATP-binding</keyword>
<gene>
    <name evidence="11" type="ORF">ANI01nite_22790</name>
</gene>
<keyword evidence="3" id="KW-0597">Phosphoprotein</keyword>
<dbReference type="Proteomes" id="UP000316242">
    <property type="component" value="Unassembled WGS sequence"/>
</dbReference>
<dbReference type="EMBL" id="BJNE01000009">
    <property type="protein sequence ID" value="GEC13076.1"/>
    <property type="molecule type" value="Genomic_DNA"/>
</dbReference>
<evidence type="ECO:0000256" key="5">
    <source>
        <dbReference type="ARBA" id="ARBA00022741"/>
    </source>
</evidence>
<protein>
    <recommendedName>
        <fullName evidence="2">histidine kinase</fullName>
        <ecNumber evidence="2">2.7.13.3</ecNumber>
    </recommendedName>
</protein>
<feature type="domain" description="Histidine kinase/HSP90-like ATPase" evidence="10">
    <location>
        <begin position="274"/>
        <end position="369"/>
    </location>
</feature>
<evidence type="ECO:0000256" key="8">
    <source>
        <dbReference type="ARBA" id="ARBA00023012"/>
    </source>
</evidence>
<feature type="transmembrane region" description="Helical" evidence="9">
    <location>
        <begin position="99"/>
        <end position="117"/>
    </location>
</feature>
<organism evidence="11 12">
    <name type="scientific">Glutamicibacter nicotianae</name>
    <name type="common">Arthrobacter nicotianae</name>
    <dbReference type="NCBI Taxonomy" id="37929"/>
    <lineage>
        <taxon>Bacteria</taxon>
        <taxon>Bacillati</taxon>
        <taxon>Actinomycetota</taxon>
        <taxon>Actinomycetes</taxon>
        <taxon>Micrococcales</taxon>
        <taxon>Micrococcaceae</taxon>
        <taxon>Glutamicibacter</taxon>
    </lineage>
</organism>
<evidence type="ECO:0000313" key="11">
    <source>
        <dbReference type="EMBL" id="GEC13076.1"/>
    </source>
</evidence>
<feature type="transmembrane region" description="Helical" evidence="9">
    <location>
        <begin position="124"/>
        <end position="143"/>
    </location>
</feature>
<dbReference type="Pfam" id="PF07730">
    <property type="entry name" value="HisKA_3"/>
    <property type="match status" value="1"/>
</dbReference>
<comment type="catalytic activity">
    <reaction evidence="1">
        <text>ATP + protein L-histidine = ADP + protein N-phospho-L-histidine.</text>
        <dbReference type="EC" id="2.7.13.3"/>
    </reaction>
</comment>
<reference evidence="11 12" key="1">
    <citation type="submission" date="2019-06" db="EMBL/GenBank/DDBJ databases">
        <title>Whole genome shotgun sequence of Glutamicibacter nicotianae NBRC 14234.</title>
        <authorList>
            <person name="Hosoyama A."/>
            <person name="Uohara A."/>
            <person name="Ohji S."/>
            <person name="Ichikawa N."/>
        </authorList>
    </citation>
    <scope>NUCLEOTIDE SEQUENCE [LARGE SCALE GENOMIC DNA]</scope>
    <source>
        <strain evidence="11 12">NBRC 14234</strain>
    </source>
</reference>
<keyword evidence="4" id="KW-0808">Transferase</keyword>
<keyword evidence="8" id="KW-0902">Two-component regulatory system</keyword>
<keyword evidence="5" id="KW-0547">Nucleotide-binding</keyword>
<dbReference type="InterPro" id="IPR011712">
    <property type="entry name" value="Sig_transdc_His_kin_sub3_dim/P"/>
</dbReference>
<dbReference type="PANTHER" id="PTHR24421">
    <property type="entry name" value="NITRATE/NITRITE SENSOR PROTEIN NARX-RELATED"/>
    <property type="match status" value="1"/>
</dbReference>
<dbReference type="EC" id="2.7.13.3" evidence="2"/>
<dbReference type="PANTHER" id="PTHR24421:SF10">
    <property type="entry name" value="NITRATE_NITRITE SENSOR PROTEIN NARQ"/>
    <property type="match status" value="1"/>
</dbReference>
<keyword evidence="6 11" id="KW-0418">Kinase</keyword>
<evidence type="ECO:0000256" key="7">
    <source>
        <dbReference type="ARBA" id="ARBA00022840"/>
    </source>
</evidence>
<keyword evidence="9" id="KW-1133">Transmembrane helix</keyword>
<evidence type="ECO:0000256" key="1">
    <source>
        <dbReference type="ARBA" id="ARBA00000085"/>
    </source>
</evidence>
<dbReference type="RefSeq" id="WP_141358091.1">
    <property type="nucleotide sequence ID" value="NZ_BAAAWM010000001.1"/>
</dbReference>
<feature type="transmembrane region" description="Helical" evidence="9">
    <location>
        <begin position="34"/>
        <end position="52"/>
    </location>
</feature>
<accession>A0ABQ0RNK2</accession>
<dbReference type="SUPFAM" id="SSF55874">
    <property type="entry name" value="ATPase domain of HSP90 chaperone/DNA topoisomerase II/histidine kinase"/>
    <property type="match status" value="1"/>
</dbReference>
<evidence type="ECO:0000259" key="10">
    <source>
        <dbReference type="SMART" id="SM00387"/>
    </source>
</evidence>
<dbReference type="InterPro" id="IPR036890">
    <property type="entry name" value="HATPase_C_sf"/>
</dbReference>
<evidence type="ECO:0000256" key="3">
    <source>
        <dbReference type="ARBA" id="ARBA00022553"/>
    </source>
</evidence>
<dbReference type="Gene3D" id="3.30.565.10">
    <property type="entry name" value="Histidine kinase-like ATPase, C-terminal domain"/>
    <property type="match status" value="1"/>
</dbReference>
<evidence type="ECO:0000256" key="4">
    <source>
        <dbReference type="ARBA" id="ARBA00022679"/>
    </source>
</evidence>
<dbReference type="SMART" id="SM00387">
    <property type="entry name" value="HATPase_c"/>
    <property type="match status" value="1"/>
</dbReference>
<dbReference type="GO" id="GO:0016301">
    <property type="term" value="F:kinase activity"/>
    <property type="evidence" value="ECO:0007669"/>
    <property type="project" value="UniProtKB-KW"/>
</dbReference>
<dbReference type="Gene3D" id="1.20.5.1930">
    <property type="match status" value="1"/>
</dbReference>
<name>A0ABQ0RNK2_GLUNI</name>
<sequence>MSTRRRPPLAILPVAVAVIQLAGTGAVAAHQGRSLPPAAFLLLLAGPALLLLRRRAPSPMAAGAAAIALAYLAAGFPFGPFLLSLLAALVIAVVSGARWWAWGAAIVFGVGAWLLAAQHAEQRIYLLLAWLAVLLLIGELARAGRNRREDRRKAEAERQRHERDEERLVLARDIHDVVAHSLSMINVQASVALHLAQKDPDPDQLIEALGNIKSGSSHALAEVREVLSVLRHDAPRIPSQRIAQLPELVSGVSSGELSVKYEAPDLLPGWLDERVENTIYRAVQESLTNIVRHAHATRAVITFAADHTQAEVTIADDGIGMAAAGEGNGLRGLRERVQQLGGTVSLGPANLPGAARPGTAIIVRIPAPQETL</sequence>
<proteinExistence type="predicted"/>